<gene>
    <name evidence="2" type="ORF">RCL2_002219100</name>
    <name evidence="1" type="ORF">RclHR1_03310004</name>
</gene>
<organism evidence="1 3">
    <name type="scientific">Rhizophagus clarus</name>
    <dbReference type="NCBI Taxonomy" id="94130"/>
    <lineage>
        <taxon>Eukaryota</taxon>
        <taxon>Fungi</taxon>
        <taxon>Fungi incertae sedis</taxon>
        <taxon>Mucoromycota</taxon>
        <taxon>Glomeromycotina</taxon>
        <taxon>Glomeromycetes</taxon>
        <taxon>Glomerales</taxon>
        <taxon>Glomeraceae</taxon>
        <taxon>Rhizophagus</taxon>
    </lineage>
</organism>
<accession>A0A2Z6R9F6</accession>
<protein>
    <submittedName>
        <fullName evidence="1">Uncharacterized protein</fullName>
    </submittedName>
</protein>
<dbReference type="Proteomes" id="UP000615446">
    <property type="component" value="Unassembled WGS sequence"/>
</dbReference>
<dbReference type="EMBL" id="BLAL01000242">
    <property type="protein sequence ID" value="GES95528.1"/>
    <property type="molecule type" value="Genomic_DNA"/>
</dbReference>
<reference evidence="1 3" key="1">
    <citation type="submission" date="2017-11" db="EMBL/GenBank/DDBJ databases">
        <title>The genome of Rhizophagus clarus HR1 reveals common genetic basis of auxotrophy among arbuscular mycorrhizal fungi.</title>
        <authorList>
            <person name="Kobayashi Y."/>
        </authorList>
    </citation>
    <scope>NUCLEOTIDE SEQUENCE [LARGE SCALE GENOMIC DNA]</scope>
    <source>
        <strain evidence="1 3">HR1</strain>
    </source>
</reference>
<sequence length="80" mass="9563">MPPRNLYEQRRARRARLLRNNILNQTRRFKNNPSTVDQIVQLTMPQVTNDPFERDFFNGAAFQYHNNVLEPVGWDFSPFP</sequence>
<dbReference type="OrthoDB" id="2361235at2759"/>
<proteinExistence type="predicted"/>
<keyword evidence="3" id="KW-1185">Reference proteome</keyword>
<dbReference type="Proteomes" id="UP000247702">
    <property type="component" value="Unassembled WGS sequence"/>
</dbReference>
<reference evidence="2" key="2">
    <citation type="submission" date="2019-10" db="EMBL/GenBank/DDBJ databases">
        <title>Conservation and host-specific expression of non-tandemly repeated heterogenous ribosome RNA gene in arbuscular mycorrhizal fungi.</title>
        <authorList>
            <person name="Maeda T."/>
            <person name="Kobayashi Y."/>
            <person name="Nakagawa T."/>
            <person name="Ezawa T."/>
            <person name="Yamaguchi K."/>
            <person name="Bino T."/>
            <person name="Nishimoto Y."/>
            <person name="Shigenobu S."/>
            <person name="Kawaguchi M."/>
        </authorList>
    </citation>
    <scope>NUCLEOTIDE SEQUENCE</scope>
    <source>
        <strain evidence="2">HR1</strain>
    </source>
</reference>
<evidence type="ECO:0000313" key="2">
    <source>
        <dbReference type="EMBL" id="GES95528.1"/>
    </source>
</evidence>
<comment type="caution">
    <text evidence="1">The sequence shown here is derived from an EMBL/GenBank/DDBJ whole genome shotgun (WGS) entry which is preliminary data.</text>
</comment>
<name>A0A2Z6R9F6_9GLOM</name>
<dbReference type="EMBL" id="BEXD01002569">
    <property type="protein sequence ID" value="GBB98763.1"/>
    <property type="molecule type" value="Genomic_DNA"/>
</dbReference>
<evidence type="ECO:0000313" key="3">
    <source>
        <dbReference type="Proteomes" id="UP000247702"/>
    </source>
</evidence>
<dbReference type="AlphaFoldDB" id="A0A2Z6R9F6"/>
<evidence type="ECO:0000313" key="1">
    <source>
        <dbReference type="EMBL" id="GBB98763.1"/>
    </source>
</evidence>